<dbReference type="GO" id="GO:0015689">
    <property type="term" value="P:molybdate ion transport"/>
    <property type="evidence" value="ECO:0007669"/>
    <property type="project" value="UniProtKB-UniRule"/>
</dbReference>
<evidence type="ECO:0000256" key="2">
    <source>
        <dbReference type="ARBA" id="ARBA00022448"/>
    </source>
</evidence>
<organism evidence="8 9">
    <name type="scientific">Sulfurimonas gotlandica (strain DSM 19862 / JCM 16533 / GD1)</name>
    <dbReference type="NCBI Taxonomy" id="929558"/>
    <lineage>
        <taxon>Bacteria</taxon>
        <taxon>Pseudomonadati</taxon>
        <taxon>Campylobacterota</taxon>
        <taxon>Epsilonproteobacteria</taxon>
        <taxon>Campylobacterales</taxon>
        <taxon>Sulfurimonadaceae</taxon>
        <taxon>Sulfurimonas</taxon>
    </lineage>
</organism>
<dbReference type="AlphaFoldDB" id="B6BI33"/>
<dbReference type="eggNOG" id="COG2005">
    <property type="taxonomic scope" value="Bacteria"/>
</dbReference>
<name>B6BI33_SULGG</name>
<keyword evidence="9" id="KW-1185">Reference proteome</keyword>
<dbReference type="InterPro" id="IPR036390">
    <property type="entry name" value="WH_DNA-bd_sf"/>
</dbReference>
<comment type="caution">
    <text evidence="8">The sequence shown here is derived from an EMBL/GenBank/DDBJ whole genome shotgun (WGS) entry which is preliminary data.</text>
</comment>
<dbReference type="Proteomes" id="UP000006431">
    <property type="component" value="Unassembled WGS sequence"/>
</dbReference>
<evidence type="ECO:0000256" key="1">
    <source>
        <dbReference type="ARBA" id="ARBA00008110"/>
    </source>
</evidence>
<accession>H1FUZ2</accession>
<dbReference type="InterPro" id="IPR005116">
    <property type="entry name" value="Transp-assoc_OB_typ1"/>
</dbReference>
<evidence type="ECO:0000256" key="4">
    <source>
        <dbReference type="ARBA" id="ARBA00022737"/>
    </source>
</evidence>
<protein>
    <submittedName>
        <fullName evidence="8">Molybdate-dependent transcriptional regulator</fullName>
    </submittedName>
</protein>
<evidence type="ECO:0000256" key="6">
    <source>
        <dbReference type="PIRSR" id="PIRSR005763-1"/>
    </source>
</evidence>
<evidence type="ECO:0000256" key="3">
    <source>
        <dbReference type="ARBA" id="ARBA00022505"/>
    </source>
</evidence>
<evidence type="ECO:0000256" key="5">
    <source>
        <dbReference type="PIRNR" id="PIRNR005763"/>
    </source>
</evidence>
<dbReference type="PROSITE" id="PS51866">
    <property type="entry name" value="MOP"/>
    <property type="match status" value="1"/>
</dbReference>
<feature type="region of interest" description="Required for dimer formation and molybdate binding" evidence="6">
    <location>
        <begin position="124"/>
        <end position="132"/>
    </location>
</feature>
<feature type="domain" description="Mop" evidence="7">
    <location>
        <begin position="194"/>
        <end position="259"/>
    </location>
</feature>
<dbReference type="GO" id="GO:0006355">
    <property type="term" value="P:regulation of DNA-templated transcription"/>
    <property type="evidence" value="ECO:0007669"/>
    <property type="project" value="InterPro"/>
</dbReference>
<dbReference type="InterPro" id="IPR004606">
    <property type="entry name" value="Mop_domain"/>
</dbReference>
<dbReference type="eggNOG" id="COG4148">
    <property type="taxonomic scope" value="Bacteria"/>
</dbReference>
<dbReference type="OrthoDB" id="9800709at2"/>
<keyword evidence="2 5" id="KW-0813">Transport</keyword>
<reference evidence="8 9" key="1">
    <citation type="journal article" date="2012" name="Proc. Natl. Acad. Sci. U.S.A.">
        <title>Genome and physiology of a model Epsilonproteobacterium responsible for sulfide detoxification in marine oxygen depletion zones.</title>
        <authorList>
            <person name="Grote J."/>
            <person name="Schott T."/>
            <person name="Bruckner C.G."/>
            <person name="Glockner F.O."/>
            <person name="Jost G."/>
            <person name="Teeling H."/>
            <person name="Labrenz M."/>
            <person name="Jurgens K."/>
        </authorList>
    </citation>
    <scope>NUCLEOTIDE SEQUENCE [LARGE SCALE GENOMIC DNA]</scope>
    <source>
        <strain evidence="8 9">GD1</strain>
    </source>
</reference>
<evidence type="ECO:0000259" key="7">
    <source>
        <dbReference type="PROSITE" id="PS51866"/>
    </source>
</evidence>
<dbReference type="Gene3D" id="1.10.10.10">
    <property type="entry name" value="Winged helix-like DNA-binding domain superfamily/Winged helix DNA-binding domain"/>
    <property type="match status" value="1"/>
</dbReference>
<dbReference type="STRING" id="929558.SMGD1_1662"/>
<dbReference type="GO" id="GO:0030151">
    <property type="term" value="F:molybdenum ion binding"/>
    <property type="evidence" value="ECO:0007669"/>
    <property type="project" value="UniProtKB-UniRule"/>
</dbReference>
<dbReference type="Gene3D" id="2.40.50.100">
    <property type="match status" value="2"/>
</dbReference>
<keyword evidence="3 5" id="KW-0500">Molybdenum</keyword>
<keyword evidence="4" id="KW-0677">Repeat</keyword>
<dbReference type="InterPro" id="IPR051815">
    <property type="entry name" value="Molybdate_resp_trans_reg"/>
</dbReference>
<sequence>MEIEGRIWFKKEGKNLLGNGRVELLEKIDEYGSISKASRAMKMSYKAAWDMVDAMNNISDKPLVQKVTGGKNGGGAQVTKVGKELINTFKKFKEFYNALLLEVDENELNSDNHLSLIRKLHMKSSSRNMITGHIKEFNTAEYNTKIEIGISEESSLYAIIPTATFIDMDLKQGDKVFALIQESSIMLSTHELHGISARNIIKSTISALKTDAVSTEVKLSIGKNTLTSAISNESLKSLNLQIGQEIYAIIKATDIIVSI</sequence>
<evidence type="ECO:0000313" key="9">
    <source>
        <dbReference type="Proteomes" id="UP000006431"/>
    </source>
</evidence>
<dbReference type="PIRSF" id="PIRSF005763">
    <property type="entry name" value="Txn_reg_ModE"/>
    <property type="match status" value="1"/>
</dbReference>
<gene>
    <name evidence="8" type="primary">modE3</name>
    <name evidence="8" type="ORF">SMGD1_1662</name>
</gene>
<proteinExistence type="inferred from homology"/>
<dbReference type="PATRIC" id="fig|929558.5.peg.1653"/>
<dbReference type="NCBIfam" id="TIGR00638">
    <property type="entry name" value="Mop"/>
    <property type="match status" value="1"/>
</dbReference>
<evidence type="ECO:0000313" key="8">
    <source>
        <dbReference type="EMBL" id="EHP30186.1"/>
    </source>
</evidence>
<dbReference type="Pfam" id="PF03459">
    <property type="entry name" value="TOBE"/>
    <property type="match status" value="2"/>
</dbReference>
<comment type="similarity">
    <text evidence="1 5">Belongs to the ModE family.</text>
</comment>
<dbReference type="EMBL" id="AFRZ01000001">
    <property type="protein sequence ID" value="EHP30186.1"/>
    <property type="molecule type" value="Genomic_DNA"/>
</dbReference>
<dbReference type="HOGENOM" id="CLU_087839_1_0_7"/>
<dbReference type="PANTHER" id="PTHR30432:SF1">
    <property type="entry name" value="DNA-BINDING TRANSCRIPTIONAL DUAL REGULATOR MODE"/>
    <property type="match status" value="1"/>
</dbReference>
<dbReference type="InterPro" id="IPR016462">
    <property type="entry name" value="ModE"/>
</dbReference>
<dbReference type="PANTHER" id="PTHR30432">
    <property type="entry name" value="TRANSCRIPTIONAL REGULATOR MODE"/>
    <property type="match status" value="1"/>
</dbReference>
<accession>B6BI33</accession>
<dbReference type="SUPFAM" id="SSF50331">
    <property type="entry name" value="MOP-like"/>
    <property type="match status" value="2"/>
</dbReference>
<dbReference type="RefSeq" id="WP_008336133.1">
    <property type="nucleotide sequence ID" value="NZ_AFRZ01000001.1"/>
</dbReference>
<dbReference type="SUPFAM" id="SSF46785">
    <property type="entry name" value="Winged helix' DNA-binding domain"/>
    <property type="match status" value="1"/>
</dbReference>
<dbReference type="InterPro" id="IPR008995">
    <property type="entry name" value="Mo/tungstate-bd_C_term_dom"/>
</dbReference>
<dbReference type="InterPro" id="IPR036388">
    <property type="entry name" value="WH-like_DNA-bd_sf"/>
</dbReference>